<comment type="caution">
    <text evidence="1">The sequence shown here is derived from an EMBL/GenBank/DDBJ whole genome shotgun (WGS) entry which is preliminary data.</text>
</comment>
<evidence type="ECO:0000313" key="1">
    <source>
        <dbReference type="EMBL" id="KAG9452122.1"/>
    </source>
</evidence>
<keyword evidence="2" id="KW-1185">Reference proteome</keyword>
<name>A0AAV7ETF0_ARIFI</name>
<dbReference type="AlphaFoldDB" id="A0AAV7ETF0"/>
<accession>A0AAV7ETF0</accession>
<dbReference type="Proteomes" id="UP000825729">
    <property type="component" value="Unassembled WGS sequence"/>
</dbReference>
<evidence type="ECO:0000313" key="2">
    <source>
        <dbReference type="Proteomes" id="UP000825729"/>
    </source>
</evidence>
<gene>
    <name evidence="1" type="ORF">H6P81_005026</name>
</gene>
<organism evidence="1 2">
    <name type="scientific">Aristolochia fimbriata</name>
    <name type="common">White veined hardy Dutchman's pipe vine</name>
    <dbReference type="NCBI Taxonomy" id="158543"/>
    <lineage>
        <taxon>Eukaryota</taxon>
        <taxon>Viridiplantae</taxon>
        <taxon>Streptophyta</taxon>
        <taxon>Embryophyta</taxon>
        <taxon>Tracheophyta</taxon>
        <taxon>Spermatophyta</taxon>
        <taxon>Magnoliopsida</taxon>
        <taxon>Magnoliidae</taxon>
        <taxon>Piperales</taxon>
        <taxon>Aristolochiaceae</taxon>
        <taxon>Aristolochia</taxon>
    </lineage>
</organism>
<protein>
    <submittedName>
        <fullName evidence="1">Uncharacterized protein</fullName>
    </submittedName>
</protein>
<proteinExistence type="predicted"/>
<dbReference type="EMBL" id="JAINDJ010000003">
    <property type="protein sequence ID" value="KAG9452122.1"/>
    <property type="molecule type" value="Genomic_DNA"/>
</dbReference>
<sequence>MRSQVGCHVSASISSKHLRAVPSLVSISTTASIVLDKCEQCLKSYEIQVVVCLIITRKKETALQDTLKRAVTADQG</sequence>
<reference evidence="1 2" key="1">
    <citation type="submission" date="2021-07" db="EMBL/GenBank/DDBJ databases">
        <title>The Aristolochia fimbriata genome: insights into angiosperm evolution, floral development and chemical biosynthesis.</title>
        <authorList>
            <person name="Jiao Y."/>
        </authorList>
    </citation>
    <scope>NUCLEOTIDE SEQUENCE [LARGE SCALE GENOMIC DNA]</scope>
    <source>
        <strain evidence="1">IBCAS-2021</strain>
        <tissue evidence="1">Leaf</tissue>
    </source>
</reference>